<reference evidence="2 3" key="1">
    <citation type="journal article" date="2021" name="Hortic Res">
        <title>Chromosome-scale assembly of the Dendrobium chrysotoxum genome enhances the understanding of orchid evolution.</title>
        <authorList>
            <person name="Zhang Y."/>
            <person name="Zhang G.Q."/>
            <person name="Zhang D."/>
            <person name="Liu X.D."/>
            <person name="Xu X.Y."/>
            <person name="Sun W.H."/>
            <person name="Yu X."/>
            <person name="Zhu X."/>
            <person name="Wang Z.W."/>
            <person name="Zhao X."/>
            <person name="Zhong W.Y."/>
            <person name="Chen H."/>
            <person name="Yin W.L."/>
            <person name="Huang T."/>
            <person name="Niu S.C."/>
            <person name="Liu Z.J."/>
        </authorList>
    </citation>
    <scope>NUCLEOTIDE SEQUENCE [LARGE SCALE GENOMIC DNA]</scope>
    <source>
        <strain evidence="2">Lindl</strain>
    </source>
</reference>
<keyword evidence="1" id="KW-0812">Transmembrane</keyword>
<proteinExistence type="predicted"/>
<dbReference type="Proteomes" id="UP000775213">
    <property type="component" value="Unassembled WGS sequence"/>
</dbReference>
<accession>A0AAV7HIB1</accession>
<protein>
    <submittedName>
        <fullName evidence="2">Uncharacterized protein</fullName>
    </submittedName>
</protein>
<evidence type="ECO:0000256" key="1">
    <source>
        <dbReference type="SAM" id="Phobius"/>
    </source>
</evidence>
<evidence type="ECO:0000313" key="3">
    <source>
        <dbReference type="Proteomes" id="UP000775213"/>
    </source>
</evidence>
<gene>
    <name evidence="2" type="ORF">IEQ34_002705</name>
</gene>
<keyword evidence="3" id="KW-1185">Reference proteome</keyword>
<feature type="transmembrane region" description="Helical" evidence="1">
    <location>
        <begin position="12"/>
        <end position="34"/>
    </location>
</feature>
<evidence type="ECO:0000313" key="2">
    <source>
        <dbReference type="EMBL" id="KAH0467672.1"/>
    </source>
</evidence>
<keyword evidence="1" id="KW-1133">Transmembrane helix</keyword>
<comment type="caution">
    <text evidence="2">The sequence shown here is derived from an EMBL/GenBank/DDBJ whole genome shotgun (WGS) entry which is preliminary data.</text>
</comment>
<sequence length="140" mass="16069">MFLFFKISEELVLIPIWFLFHIYGFNFLLLRLYLEYPNIVWLGPEKFGYIQKQNVSVKDSMDVKCIPNYNMDLMRKEEVNDIPIISINVAPNSICAAMPDVSNVAPILAPIIATSSYYISYKNPRGHSDGMRPNGQMVSN</sequence>
<name>A0AAV7HIB1_DENCH</name>
<dbReference type="AlphaFoldDB" id="A0AAV7HIB1"/>
<keyword evidence="1" id="KW-0472">Membrane</keyword>
<dbReference type="EMBL" id="JAGFBR010000004">
    <property type="protein sequence ID" value="KAH0467672.1"/>
    <property type="molecule type" value="Genomic_DNA"/>
</dbReference>
<organism evidence="2 3">
    <name type="scientific">Dendrobium chrysotoxum</name>
    <name type="common">Orchid</name>
    <dbReference type="NCBI Taxonomy" id="161865"/>
    <lineage>
        <taxon>Eukaryota</taxon>
        <taxon>Viridiplantae</taxon>
        <taxon>Streptophyta</taxon>
        <taxon>Embryophyta</taxon>
        <taxon>Tracheophyta</taxon>
        <taxon>Spermatophyta</taxon>
        <taxon>Magnoliopsida</taxon>
        <taxon>Liliopsida</taxon>
        <taxon>Asparagales</taxon>
        <taxon>Orchidaceae</taxon>
        <taxon>Epidendroideae</taxon>
        <taxon>Malaxideae</taxon>
        <taxon>Dendrobiinae</taxon>
        <taxon>Dendrobium</taxon>
    </lineage>
</organism>